<sequence>MFAPYLSILVISEGNWGPVSIETFVLLSTPFPLTKKLTCGGLVIHDEESKFSFCTTISLIFSSRGRVLSIKMSVNNISYPAFASIEVTRRSNFS</sequence>
<accession>A0A0A8ZCS8</accession>
<proteinExistence type="predicted"/>
<organism evidence="1">
    <name type="scientific">Arundo donax</name>
    <name type="common">Giant reed</name>
    <name type="synonym">Donax arundinaceus</name>
    <dbReference type="NCBI Taxonomy" id="35708"/>
    <lineage>
        <taxon>Eukaryota</taxon>
        <taxon>Viridiplantae</taxon>
        <taxon>Streptophyta</taxon>
        <taxon>Embryophyta</taxon>
        <taxon>Tracheophyta</taxon>
        <taxon>Spermatophyta</taxon>
        <taxon>Magnoliopsida</taxon>
        <taxon>Liliopsida</taxon>
        <taxon>Poales</taxon>
        <taxon>Poaceae</taxon>
        <taxon>PACMAD clade</taxon>
        <taxon>Arundinoideae</taxon>
        <taxon>Arundineae</taxon>
        <taxon>Arundo</taxon>
    </lineage>
</organism>
<reference evidence="1" key="1">
    <citation type="submission" date="2014-09" db="EMBL/GenBank/DDBJ databases">
        <authorList>
            <person name="Magalhaes I.L.F."/>
            <person name="Oliveira U."/>
            <person name="Santos F.R."/>
            <person name="Vidigal T.H.D.A."/>
            <person name="Brescovit A.D."/>
            <person name="Santos A.J."/>
        </authorList>
    </citation>
    <scope>NUCLEOTIDE SEQUENCE</scope>
    <source>
        <tissue evidence="1">Shoot tissue taken approximately 20 cm above the soil surface</tissue>
    </source>
</reference>
<evidence type="ECO:0000313" key="1">
    <source>
        <dbReference type="EMBL" id="JAD35498.1"/>
    </source>
</evidence>
<dbReference type="EMBL" id="GBRH01262397">
    <property type="protein sequence ID" value="JAD35498.1"/>
    <property type="molecule type" value="Transcribed_RNA"/>
</dbReference>
<reference evidence="1" key="2">
    <citation type="journal article" date="2015" name="Data Brief">
        <title>Shoot transcriptome of the giant reed, Arundo donax.</title>
        <authorList>
            <person name="Barrero R.A."/>
            <person name="Guerrero F.D."/>
            <person name="Moolhuijzen P."/>
            <person name="Goolsby J.A."/>
            <person name="Tidwell J."/>
            <person name="Bellgard S.E."/>
            <person name="Bellgard M.I."/>
        </authorList>
    </citation>
    <scope>NUCLEOTIDE SEQUENCE</scope>
    <source>
        <tissue evidence="1">Shoot tissue taken approximately 20 cm above the soil surface</tissue>
    </source>
</reference>
<protein>
    <submittedName>
        <fullName evidence="1">Uncharacterized protein</fullName>
    </submittedName>
</protein>
<dbReference type="AlphaFoldDB" id="A0A0A8ZCS8"/>
<name>A0A0A8ZCS8_ARUDO</name>